<feature type="region of interest" description="Disordered" evidence="1">
    <location>
        <begin position="1"/>
        <end position="64"/>
    </location>
</feature>
<evidence type="ECO:0000313" key="2">
    <source>
        <dbReference type="EMBL" id="VDM83205.1"/>
    </source>
</evidence>
<feature type="region of interest" description="Disordered" evidence="1">
    <location>
        <begin position="80"/>
        <end position="119"/>
    </location>
</feature>
<feature type="compositionally biased region" description="Acidic residues" evidence="1">
    <location>
        <begin position="109"/>
        <end position="119"/>
    </location>
</feature>
<gene>
    <name evidence="2" type="ORF">SVUK_LOCUS18203</name>
</gene>
<feature type="compositionally biased region" description="Polar residues" evidence="1">
    <location>
        <begin position="34"/>
        <end position="61"/>
    </location>
</feature>
<name>A0A3P7LKS1_STRVU</name>
<keyword evidence="3" id="KW-1185">Reference proteome</keyword>
<reference evidence="2 3" key="1">
    <citation type="submission" date="2018-11" db="EMBL/GenBank/DDBJ databases">
        <authorList>
            <consortium name="Pathogen Informatics"/>
        </authorList>
    </citation>
    <scope>NUCLEOTIDE SEQUENCE [LARGE SCALE GENOMIC DNA]</scope>
</reference>
<feature type="non-terminal residue" evidence="2">
    <location>
        <position position="119"/>
    </location>
</feature>
<organism evidence="2 3">
    <name type="scientific">Strongylus vulgaris</name>
    <name type="common">Blood worm</name>
    <dbReference type="NCBI Taxonomy" id="40348"/>
    <lineage>
        <taxon>Eukaryota</taxon>
        <taxon>Metazoa</taxon>
        <taxon>Ecdysozoa</taxon>
        <taxon>Nematoda</taxon>
        <taxon>Chromadorea</taxon>
        <taxon>Rhabditida</taxon>
        <taxon>Rhabditina</taxon>
        <taxon>Rhabditomorpha</taxon>
        <taxon>Strongyloidea</taxon>
        <taxon>Strongylidae</taxon>
        <taxon>Strongylus</taxon>
    </lineage>
</organism>
<evidence type="ECO:0000313" key="3">
    <source>
        <dbReference type="Proteomes" id="UP000270094"/>
    </source>
</evidence>
<proteinExistence type="predicted"/>
<evidence type="ECO:0000256" key="1">
    <source>
        <dbReference type="SAM" id="MobiDB-lite"/>
    </source>
</evidence>
<dbReference type="EMBL" id="UYYB01121739">
    <property type="protein sequence ID" value="VDM83205.1"/>
    <property type="molecule type" value="Genomic_DNA"/>
</dbReference>
<sequence>MQVLPQVLSPPAMYIDTKPPQFIQTPPSEVESPVSIQMTRSPSDGSITEMQRGQSGTSGASTKEELLRLLVNMSPGQVERLKAGRGGANGRSRPAGVAARVTRDNSWPQDEDSDDEDDF</sequence>
<protein>
    <submittedName>
        <fullName evidence="2">Uncharacterized protein</fullName>
    </submittedName>
</protein>
<accession>A0A3P7LKS1</accession>
<dbReference type="AlphaFoldDB" id="A0A3P7LKS1"/>
<dbReference type="Proteomes" id="UP000270094">
    <property type="component" value="Unassembled WGS sequence"/>
</dbReference>